<dbReference type="Proteomes" id="UP000675664">
    <property type="component" value="Unassembled WGS sequence"/>
</dbReference>
<dbReference type="PROSITE" id="PS50943">
    <property type="entry name" value="HTH_CROC1"/>
    <property type="match status" value="1"/>
</dbReference>
<dbReference type="InterPro" id="IPR001387">
    <property type="entry name" value="Cro/C1-type_HTH"/>
</dbReference>
<sequence length="334" mass="39212">MATIKITKELALALKDLRQEYKVASKDVATFINKSTSYISKLEKGDIKKISTDEFFRIFSYIVPEEQSHSRFDEFIGKCTLEFSKREIEQQEWLQNFDTVYRQIPIPPELIEHINALLVENNLSISEVVARVNLNEDLKDYTLDLSTYEKKVWHYPHNESPFIIMDISLNEIEDILSKKKTTTNYTTLQAFLYNLLKYKSEDFKSTFEETTNILTTYKFYSISKKNELLRKTHSQEEVEEILTDFDKLNEGYINQIQRRIESFSNLNIEYANGKLDILTKNLQADTPLVFGLFGIDLTPLKELDIDVKRSFIKDIDKLVKEYGTKIDEKKQELI</sequence>
<comment type="caution">
    <text evidence="2">The sequence shown here is derived from an EMBL/GenBank/DDBJ whole genome shotgun (WGS) entry which is preliminary data.</text>
</comment>
<dbReference type="EMBL" id="JAGSND010000010">
    <property type="protein sequence ID" value="MBR0599028.1"/>
    <property type="molecule type" value="Genomic_DNA"/>
</dbReference>
<evidence type="ECO:0000313" key="3">
    <source>
        <dbReference type="Proteomes" id="UP000675664"/>
    </source>
</evidence>
<name>A0A8J7W4N3_9FIRM</name>
<reference evidence="2" key="2">
    <citation type="submission" date="2021-04" db="EMBL/GenBank/DDBJ databases">
        <authorList>
            <person name="Liu J."/>
        </authorList>
    </citation>
    <scope>NUCLEOTIDE SEQUENCE</scope>
    <source>
        <strain evidence="2">BAD-6</strain>
    </source>
</reference>
<gene>
    <name evidence="2" type="ORF">KCX82_14155</name>
</gene>
<dbReference type="SUPFAM" id="SSF47413">
    <property type="entry name" value="lambda repressor-like DNA-binding domains"/>
    <property type="match status" value="1"/>
</dbReference>
<dbReference type="InterPro" id="IPR010982">
    <property type="entry name" value="Lambda_DNA-bd_dom_sf"/>
</dbReference>
<evidence type="ECO:0000313" key="2">
    <source>
        <dbReference type="EMBL" id="MBR0599028.1"/>
    </source>
</evidence>
<keyword evidence="3" id="KW-1185">Reference proteome</keyword>
<evidence type="ECO:0000259" key="1">
    <source>
        <dbReference type="PROSITE" id="PS50943"/>
    </source>
</evidence>
<accession>A0A8J7W4N3</accession>
<protein>
    <submittedName>
        <fullName evidence="2">Helix-turn-helix domain-containing protein</fullName>
    </submittedName>
</protein>
<proteinExistence type="predicted"/>
<dbReference type="RefSeq" id="WP_227019162.1">
    <property type="nucleotide sequence ID" value="NZ_JAGSND010000010.1"/>
</dbReference>
<dbReference type="GO" id="GO:0003677">
    <property type="term" value="F:DNA binding"/>
    <property type="evidence" value="ECO:0007669"/>
    <property type="project" value="InterPro"/>
</dbReference>
<reference evidence="2" key="1">
    <citation type="submission" date="2021-04" db="EMBL/GenBank/DDBJ databases">
        <title>Sinoanaerobacter chloroacetimidivorans sp. nov., an obligate anaerobic bacterium isolated from anaerobic sludge.</title>
        <authorList>
            <person name="Bao Y."/>
        </authorList>
    </citation>
    <scope>NUCLEOTIDE SEQUENCE</scope>
    <source>
        <strain evidence="2">BAD-6</strain>
    </source>
</reference>
<dbReference type="Gene3D" id="1.10.260.40">
    <property type="entry name" value="lambda repressor-like DNA-binding domains"/>
    <property type="match status" value="1"/>
</dbReference>
<organism evidence="2 3">
    <name type="scientific">Sinanaerobacter chloroacetimidivorans</name>
    <dbReference type="NCBI Taxonomy" id="2818044"/>
    <lineage>
        <taxon>Bacteria</taxon>
        <taxon>Bacillati</taxon>
        <taxon>Bacillota</taxon>
        <taxon>Clostridia</taxon>
        <taxon>Peptostreptococcales</taxon>
        <taxon>Anaerovoracaceae</taxon>
        <taxon>Sinanaerobacter</taxon>
    </lineage>
</organism>
<dbReference type="AlphaFoldDB" id="A0A8J7W4N3"/>
<feature type="domain" description="HTH cro/C1-type" evidence="1">
    <location>
        <begin position="14"/>
        <end position="68"/>
    </location>
</feature>
<dbReference type="CDD" id="cd00093">
    <property type="entry name" value="HTH_XRE"/>
    <property type="match status" value="1"/>
</dbReference>